<name>A0AAD5JRR5_9FUNG</name>
<protein>
    <submittedName>
        <fullName evidence="1">Uncharacterized protein</fullName>
    </submittedName>
</protein>
<organism evidence="1 2">
    <name type="scientific">Phascolomyces articulosus</name>
    <dbReference type="NCBI Taxonomy" id="60185"/>
    <lineage>
        <taxon>Eukaryota</taxon>
        <taxon>Fungi</taxon>
        <taxon>Fungi incertae sedis</taxon>
        <taxon>Mucoromycota</taxon>
        <taxon>Mucoromycotina</taxon>
        <taxon>Mucoromycetes</taxon>
        <taxon>Mucorales</taxon>
        <taxon>Lichtheimiaceae</taxon>
        <taxon>Phascolomyces</taxon>
    </lineage>
</organism>
<dbReference type="AlphaFoldDB" id="A0AAD5JRR5"/>
<dbReference type="Proteomes" id="UP001209540">
    <property type="component" value="Unassembled WGS sequence"/>
</dbReference>
<sequence>MTMVIMDRCFLYHCLFNQTVCMTLFSPEGCNYCICQCCLEKCTTTVLERNQKISITNMKFINCPADGCAKVYVLMKSFPKPCPSDIDLRFGGVKSIFLLSGCRHMVCRCGIKFCYNCGKMGCASSCCKRQKRNDVYAELQNA</sequence>
<accession>A0AAD5JRR5</accession>
<evidence type="ECO:0000313" key="2">
    <source>
        <dbReference type="Proteomes" id="UP001209540"/>
    </source>
</evidence>
<gene>
    <name evidence="1" type="ORF">BDA99DRAFT_541419</name>
</gene>
<evidence type="ECO:0000313" key="1">
    <source>
        <dbReference type="EMBL" id="KAI9251432.1"/>
    </source>
</evidence>
<proteinExistence type="predicted"/>
<dbReference type="EMBL" id="JAIXMP010000030">
    <property type="protein sequence ID" value="KAI9251432.1"/>
    <property type="molecule type" value="Genomic_DNA"/>
</dbReference>
<comment type="caution">
    <text evidence="1">The sequence shown here is derived from an EMBL/GenBank/DDBJ whole genome shotgun (WGS) entry which is preliminary data.</text>
</comment>
<reference evidence="1" key="1">
    <citation type="journal article" date="2022" name="IScience">
        <title>Evolution of zygomycete secretomes and the origins of terrestrial fungal ecologies.</title>
        <authorList>
            <person name="Chang Y."/>
            <person name="Wang Y."/>
            <person name="Mondo S."/>
            <person name="Ahrendt S."/>
            <person name="Andreopoulos W."/>
            <person name="Barry K."/>
            <person name="Beard J."/>
            <person name="Benny G.L."/>
            <person name="Blankenship S."/>
            <person name="Bonito G."/>
            <person name="Cuomo C."/>
            <person name="Desiro A."/>
            <person name="Gervers K.A."/>
            <person name="Hundley H."/>
            <person name="Kuo A."/>
            <person name="LaButti K."/>
            <person name="Lang B.F."/>
            <person name="Lipzen A."/>
            <person name="O'Donnell K."/>
            <person name="Pangilinan J."/>
            <person name="Reynolds N."/>
            <person name="Sandor L."/>
            <person name="Smith M.E."/>
            <person name="Tsang A."/>
            <person name="Grigoriev I.V."/>
            <person name="Stajich J.E."/>
            <person name="Spatafora J.W."/>
        </authorList>
    </citation>
    <scope>NUCLEOTIDE SEQUENCE</scope>
    <source>
        <strain evidence="1">RSA 2281</strain>
    </source>
</reference>
<reference evidence="1" key="2">
    <citation type="submission" date="2023-02" db="EMBL/GenBank/DDBJ databases">
        <authorList>
            <consortium name="DOE Joint Genome Institute"/>
            <person name="Mondo S.J."/>
            <person name="Chang Y."/>
            <person name="Wang Y."/>
            <person name="Ahrendt S."/>
            <person name="Andreopoulos W."/>
            <person name="Barry K."/>
            <person name="Beard J."/>
            <person name="Benny G.L."/>
            <person name="Blankenship S."/>
            <person name="Bonito G."/>
            <person name="Cuomo C."/>
            <person name="Desiro A."/>
            <person name="Gervers K.A."/>
            <person name="Hundley H."/>
            <person name="Kuo A."/>
            <person name="LaButti K."/>
            <person name="Lang B.F."/>
            <person name="Lipzen A."/>
            <person name="O'Donnell K."/>
            <person name="Pangilinan J."/>
            <person name="Reynolds N."/>
            <person name="Sandor L."/>
            <person name="Smith M.W."/>
            <person name="Tsang A."/>
            <person name="Grigoriev I.V."/>
            <person name="Stajich J.E."/>
            <person name="Spatafora J.W."/>
        </authorList>
    </citation>
    <scope>NUCLEOTIDE SEQUENCE</scope>
    <source>
        <strain evidence="1">RSA 2281</strain>
    </source>
</reference>
<keyword evidence="2" id="KW-1185">Reference proteome</keyword>